<evidence type="ECO:0000256" key="1">
    <source>
        <dbReference type="ARBA" id="ARBA00022723"/>
    </source>
</evidence>
<comment type="caution">
    <text evidence="3">The sequence shown here is derived from an EMBL/GenBank/DDBJ whole genome shotgun (WGS) entry which is preliminary data.</text>
</comment>
<evidence type="ECO:0008006" key="5">
    <source>
        <dbReference type="Google" id="ProtNLM"/>
    </source>
</evidence>
<dbReference type="InterPro" id="IPR005920">
    <property type="entry name" value="HutI"/>
</dbReference>
<keyword evidence="4" id="KW-1185">Reference proteome</keyword>
<dbReference type="Gene3D" id="3.20.20.140">
    <property type="entry name" value="Metal-dependent hydrolases"/>
    <property type="match status" value="1"/>
</dbReference>
<name>A0ABT7UDC5_9FIRM</name>
<evidence type="ECO:0000313" key="4">
    <source>
        <dbReference type="Proteomes" id="UP001529340"/>
    </source>
</evidence>
<dbReference type="RefSeq" id="WP_289607405.1">
    <property type="nucleotide sequence ID" value="NZ_JAUDCG010000015.1"/>
</dbReference>
<reference evidence="3 4" key="3">
    <citation type="submission" date="2023-06" db="EMBL/GenBank/DDBJ databases">
        <authorList>
            <person name="Zeman M."/>
            <person name="Kubasova T."/>
            <person name="Jahodarova E."/>
            <person name="Nykrynova M."/>
            <person name="Rychlik I."/>
        </authorList>
    </citation>
    <scope>NUCLEOTIDE SEQUENCE [LARGE SCALE GENOMIC DNA]</scope>
    <source>
        <strain evidence="3 4">ET39</strain>
    </source>
</reference>
<dbReference type="InterPro" id="IPR011059">
    <property type="entry name" value="Metal-dep_hydrolase_composite"/>
</dbReference>
<keyword evidence="1" id="KW-0479">Metal-binding</keyword>
<proteinExistence type="predicted"/>
<dbReference type="SUPFAM" id="SSF51338">
    <property type="entry name" value="Composite domain of metallo-dependent hydrolases"/>
    <property type="match status" value="1"/>
</dbReference>
<protein>
    <recommendedName>
        <fullName evidence="5">Amidohydrolase-related domain-containing protein</fullName>
    </recommendedName>
</protein>
<reference evidence="4" key="1">
    <citation type="submission" date="2023-06" db="EMBL/GenBank/DDBJ databases">
        <title>Identification and characterization of horizontal gene transfer across gut microbiota members of farm animals based on homology search.</title>
        <authorList>
            <person name="Zeman M."/>
            <person name="Kubasova T."/>
            <person name="Jahodarova E."/>
            <person name="Nykrynova M."/>
            <person name="Rychlik I."/>
        </authorList>
    </citation>
    <scope>NUCLEOTIDE SEQUENCE [LARGE SCALE GENOMIC DNA]</scope>
    <source>
        <strain evidence="4">ET39</strain>
    </source>
</reference>
<evidence type="ECO:0000256" key="2">
    <source>
        <dbReference type="ARBA" id="ARBA00022801"/>
    </source>
</evidence>
<keyword evidence="2" id="KW-0378">Hydrolase</keyword>
<evidence type="ECO:0000313" key="3">
    <source>
        <dbReference type="EMBL" id="MDM8156940.1"/>
    </source>
</evidence>
<accession>A0ABT7UDC5</accession>
<dbReference type="PANTHER" id="PTHR42752:SF1">
    <property type="entry name" value="IMIDAZOLONEPROPIONASE-RELATED"/>
    <property type="match status" value="1"/>
</dbReference>
<gene>
    <name evidence="3" type="ORF">QUV96_04725</name>
</gene>
<dbReference type="EMBL" id="JAUDCG010000015">
    <property type="protein sequence ID" value="MDM8156940.1"/>
    <property type="molecule type" value="Genomic_DNA"/>
</dbReference>
<dbReference type="Gene3D" id="2.30.40.10">
    <property type="entry name" value="Urease, subunit C, domain 1"/>
    <property type="match status" value="2"/>
</dbReference>
<organism evidence="3 4">
    <name type="scientific">Amedibacillus dolichus</name>
    <dbReference type="NCBI Taxonomy" id="31971"/>
    <lineage>
        <taxon>Bacteria</taxon>
        <taxon>Bacillati</taxon>
        <taxon>Bacillota</taxon>
        <taxon>Erysipelotrichia</taxon>
        <taxon>Erysipelotrichales</taxon>
        <taxon>Erysipelotrichaceae</taxon>
        <taxon>Amedibacillus</taxon>
    </lineage>
</organism>
<sequence>MKATLIIKNIHKLYASSPGSDVFSCIEHAFVAVHHARIIDLGTHDHRQWIDKDTRIIDASNEIVVPSFIDAHVRFCFDRRSGDNVRINQETMELFYKNGITTVGTRQLPAVASSPYYQLFLCERQRLPIVDYGYLRHRQLKKGFLLSTSFLYEEQPFYDLMPLASLLCMEGAAGAQEILAAMTLRPAKALKLSGKRGIRKGADADMIVFQARDLEELFCSFGRQRLHRIIHQGVHIYPHVII</sequence>
<reference evidence="3 4" key="2">
    <citation type="submission" date="2023-06" db="EMBL/GenBank/DDBJ databases">
        <title>Identification and characterization of horizontal gene transfer across gut microbiota members of farm animals based on homology search.</title>
        <authorList>
            <person name="Schwarzerova J."/>
            <person name="Nykrynova M."/>
            <person name="Jureckova K."/>
            <person name="Cejkova D."/>
            <person name="Rychlik I."/>
        </authorList>
    </citation>
    <scope>NUCLEOTIDE SEQUENCE [LARGE SCALE GENOMIC DNA]</scope>
    <source>
        <strain evidence="3 4">ET39</strain>
    </source>
</reference>
<dbReference type="Proteomes" id="UP001529340">
    <property type="component" value="Unassembled WGS sequence"/>
</dbReference>
<dbReference type="PANTHER" id="PTHR42752">
    <property type="entry name" value="IMIDAZOLONEPROPIONASE"/>
    <property type="match status" value="1"/>
</dbReference>